<sequence length="1075" mass="123687">MSGDAQPRKRRDKRRKKGHLDQRRTEEYAEEREIIRKLSCAEEPDEEEIFAKYTHPTDEIVHVHKDDGVGGNVFTKLIFFLLLAGIGVVVGLTLIEYRGTTDEEAGLVKDTQWVATVQEWVSMVPFYGETEQESHASDEHEELDEHDQDDHDHNEHDQDNHDHNEHDLDDHGHDDHDQDEGEKSSWFSLDFSSFGWENKETESSDVDETPSSWFSWDFNLLGSSEKEEGVEKQASGEDDNELEEQVSEELEEEEEEDNLSHDQEVEEEEEEEEDGENDDQDEEEEYDKDDDQIVSQEEDEQEGLENFSENQEEEEEEEEEQDLPLEEEENVSQEYEKELSQEEDNEEEEEVEQSEEQETSRTFLAKSLNKMEDNQDVSEEELFPEAIEALRREASELLEQQAKSDKEEVENDDEEDENREDEETEGMAVKFGVGVALIVVAHVVLVKKWNSWEEGHLTTEMPQMVASPPSPPVEEPPPYSPPVETPATAFSEPSYFAESLTPEPKLHPEEEEEYEEEGEEEEEEEMSEDEAPINPDVYEKIIAKYGQPSPESSDVEQSDDGDGQEYSDGGDAESVGEEESGNEVEETDPEDEEDEKPTTLKTSGKVEEESEGEYEEESDDEVVQTPAPKLQPTRGGGPRATEEEVYVNSDITNEEDWNVRQELDMADEEFNLEHLDKAFAIYESVLRTRPNSPRALHGKAQILDKQAEMKRSNAILQEAIQTYLMVVNQPKVPPTLLKLAALRCINRIRFRGQYMQSIPLHKTLISTFKNEPDYRNDMGITYLMVNRLQEAGDVFKSVLAIWPKDAMARSHYGLVLKLQGKMKESIPHLKEGLLADIPATRDARLYFHLGDALARTGQSSEAMEVYSRGVEKGMFRSKYQRSLYNIDNLTARPWWTHEQTTYQNFFKKLESNWKIILNEGLAALKSRGAFKNEAENLKDAGDWKQFELFARGVKYKENCLKTPKTCSIIEEFEPARSCKRGQSKFSVMEAGTHVWAHCGPTNCRLRAHLGLIVPKNTFIRVADEIKSWEEGKVFIFDDSFEHEVWHNGTSHRLVLIVDVWHPELTRQQRLTLSPI</sequence>
<keyword evidence="4" id="KW-1133">Transmembrane helix</keyword>
<organism evidence="6 7">
    <name type="scientific">Cimex lectularius</name>
    <name type="common">Bed bug</name>
    <name type="synonym">Acanthia lectularia</name>
    <dbReference type="NCBI Taxonomy" id="79782"/>
    <lineage>
        <taxon>Eukaryota</taxon>
        <taxon>Metazoa</taxon>
        <taxon>Ecdysozoa</taxon>
        <taxon>Arthropoda</taxon>
        <taxon>Hexapoda</taxon>
        <taxon>Insecta</taxon>
        <taxon>Pterygota</taxon>
        <taxon>Neoptera</taxon>
        <taxon>Paraneoptera</taxon>
        <taxon>Hemiptera</taxon>
        <taxon>Heteroptera</taxon>
        <taxon>Panheteroptera</taxon>
        <taxon>Cimicomorpha</taxon>
        <taxon>Cimicidae</taxon>
        <taxon>Cimex</taxon>
    </lineage>
</organism>
<keyword evidence="2" id="KW-0802">TPR repeat</keyword>
<feature type="compositionally biased region" description="Acidic residues" evidence="3">
    <location>
        <begin position="509"/>
        <end position="531"/>
    </location>
</feature>
<feature type="region of interest" description="Disordered" evidence="3">
    <location>
        <begin position="460"/>
        <end position="644"/>
    </location>
</feature>
<feature type="compositionally biased region" description="Basic and acidic residues" evidence="3">
    <location>
        <begin position="224"/>
        <end position="235"/>
    </location>
</feature>
<dbReference type="InterPro" id="IPR019734">
    <property type="entry name" value="TPR_rpt"/>
</dbReference>
<dbReference type="InterPro" id="IPR027443">
    <property type="entry name" value="IPNS-like_sf"/>
</dbReference>
<feature type="compositionally biased region" description="Acidic residues" evidence="3">
    <location>
        <begin position="553"/>
        <end position="595"/>
    </location>
</feature>
<dbReference type="PANTHER" id="PTHR12366:SF29">
    <property type="entry name" value="ASPARTYL BETA-HYDROXYLASE, ISOFORM L"/>
    <property type="match status" value="1"/>
</dbReference>
<evidence type="ECO:0000313" key="6">
    <source>
        <dbReference type="EnsemblMetazoa" id="XP_014256083.1"/>
    </source>
</evidence>
<keyword evidence="4" id="KW-0812">Transmembrane</keyword>
<dbReference type="AlphaFoldDB" id="A0A8I6S5D1"/>
<feature type="region of interest" description="Disordered" evidence="3">
    <location>
        <begin position="1"/>
        <end position="26"/>
    </location>
</feature>
<protein>
    <recommendedName>
        <fullName evidence="5">Aspartyl/asparaginy/proline hydroxylase domain-containing protein</fullName>
    </recommendedName>
</protein>
<feature type="compositionally biased region" description="Acidic residues" evidence="3">
    <location>
        <begin position="341"/>
        <end position="357"/>
    </location>
</feature>
<dbReference type="PROSITE" id="PS50005">
    <property type="entry name" value="TPR"/>
    <property type="match status" value="1"/>
</dbReference>
<feature type="compositionally biased region" description="Basic and acidic residues" evidence="3">
    <location>
        <begin position="148"/>
        <end position="176"/>
    </location>
</feature>
<feature type="compositionally biased region" description="Pro residues" evidence="3">
    <location>
        <begin position="468"/>
        <end position="484"/>
    </location>
</feature>
<dbReference type="GO" id="GO:0062101">
    <property type="term" value="F:peptidyl-aspartic acid 3-dioxygenase activity"/>
    <property type="evidence" value="ECO:0007669"/>
    <property type="project" value="InterPro"/>
</dbReference>
<dbReference type="SUPFAM" id="SSF51197">
    <property type="entry name" value="Clavaminate synthase-like"/>
    <property type="match status" value="1"/>
</dbReference>
<evidence type="ECO:0000256" key="4">
    <source>
        <dbReference type="SAM" id="Phobius"/>
    </source>
</evidence>
<comment type="similarity">
    <text evidence="1">Belongs to the aspartyl/asparaginyl beta-hydroxylase family.</text>
</comment>
<dbReference type="InterPro" id="IPR011990">
    <property type="entry name" value="TPR-like_helical_dom_sf"/>
</dbReference>
<reference evidence="6" key="1">
    <citation type="submission" date="2022-01" db="UniProtKB">
        <authorList>
            <consortium name="EnsemblMetazoa"/>
        </authorList>
    </citation>
    <scope>IDENTIFICATION</scope>
</reference>
<feature type="region of interest" description="Disordered" evidence="3">
    <location>
        <begin position="224"/>
        <end position="428"/>
    </location>
</feature>
<feature type="compositionally biased region" description="Acidic residues" evidence="3">
    <location>
        <begin position="407"/>
        <end position="425"/>
    </location>
</feature>
<evidence type="ECO:0000313" key="7">
    <source>
        <dbReference type="Proteomes" id="UP000494040"/>
    </source>
</evidence>
<keyword evidence="4" id="KW-0472">Membrane</keyword>
<feature type="region of interest" description="Disordered" evidence="3">
    <location>
        <begin position="130"/>
        <end position="184"/>
    </location>
</feature>
<dbReference type="Pfam" id="PF05118">
    <property type="entry name" value="Asp_Arg_Hydrox"/>
    <property type="match status" value="1"/>
</dbReference>
<dbReference type="InterPro" id="IPR039038">
    <property type="entry name" value="ASPH"/>
</dbReference>
<feature type="compositionally biased region" description="Acidic residues" evidence="3">
    <location>
        <begin position="608"/>
        <end position="622"/>
    </location>
</feature>
<feature type="compositionally biased region" description="Acidic residues" evidence="3">
    <location>
        <begin position="374"/>
        <end position="383"/>
    </location>
</feature>
<dbReference type="InterPro" id="IPR007803">
    <property type="entry name" value="Asp/Arg/Pro-Hydrxlase"/>
</dbReference>
<dbReference type="Pfam" id="PF13181">
    <property type="entry name" value="TPR_8"/>
    <property type="match status" value="1"/>
</dbReference>
<dbReference type="GeneID" id="106670352"/>
<evidence type="ECO:0000256" key="3">
    <source>
        <dbReference type="SAM" id="MobiDB-lite"/>
    </source>
</evidence>
<feature type="compositionally biased region" description="Acidic residues" evidence="3">
    <location>
        <begin position="264"/>
        <end position="303"/>
    </location>
</feature>
<feature type="compositionally biased region" description="Acidic residues" evidence="3">
    <location>
        <begin position="310"/>
        <end position="331"/>
    </location>
</feature>
<dbReference type="Gene3D" id="2.60.120.330">
    <property type="entry name" value="B-lactam Antibiotic, Isopenicillin N Synthase, Chain"/>
    <property type="match status" value="1"/>
</dbReference>
<feature type="domain" description="Aspartyl/asparaginy/proline hydroxylase" evidence="5">
    <location>
        <begin position="910"/>
        <end position="1062"/>
    </location>
</feature>
<accession>A0A8I6S5D1</accession>
<keyword evidence="7" id="KW-1185">Reference proteome</keyword>
<dbReference type="GO" id="GO:0005783">
    <property type="term" value="C:endoplasmic reticulum"/>
    <property type="evidence" value="ECO:0007669"/>
    <property type="project" value="TreeGrafter"/>
</dbReference>
<dbReference type="RefSeq" id="XP_014256083.1">
    <property type="nucleotide sequence ID" value="XM_014400597.2"/>
</dbReference>
<evidence type="ECO:0000256" key="1">
    <source>
        <dbReference type="ARBA" id="ARBA00007730"/>
    </source>
</evidence>
<dbReference type="Gene3D" id="1.25.40.10">
    <property type="entry name" value="Tetratricopeptide repeat domain"/>
    <property type="match status" value="1"/>
</dbReference>
<dbReference type="Proteomes" id="UP000494040">
    <property type="component" value="Unassembled WGS sequence"/>
</dbReference>
<evidence type="ECO:0000256" key="2">
    <source>
        <dbReference type="PROSITE-ProRule" id="PRU00339"/>
    </source>
</evidence>
<proteinExistence type="inferred from homology"/>
<dbReference type="KEGG" id="clec:106670352"/>
<dbReference type="OMA" id="VERQWAT"/>
<evidence type="ECO:0000259" key="5">
    <source>
        <dbReference type="Pfam" id="PF05118"/>
    </source>
</evidence>
<feature type="compositionally biased region" description="Basic residues" evidence="3">
    <location>
        <begin position="8"/>
        <end position="18"/>
    </location>
</feature>
<feature type="compositionally biased region" description="Acidic residues" evidence="3">
    <location>
        <begin position="236"/>
        <end position="257"/>
    </location>
</feature>
<dbReference type="CTD" id="444"/>
<name>A0A8I6S5D1_CIMLE</name>
<dbReference type="PANTHER" id="PTHR12366">
    <property type="entry name" value="ASPARTYL/ASPARAGINYL BETA-HYDROXYLASE"/>
    <property type="match status" value="1"/>
</dbReference>
<feature type="transmembrane region" description="Helical" evidence="4">
    <location>
        <begin position="77"/>
        <end position="95"/>
    </location>
</feature>
<dbReference type="EnsemblMetazoa" id="XM_014400597.2">
    <property type="protein sequence ID" value="XP_014256083.1"/>
    <property type="gene ID" value="LOC106670352"/>
</dbReference>
<feature type="repeat" description="TPR" evidence="2">
    <location>
        <begin position="772"/>
        <end position="805"/>
    </location>
</feature>
<dbReference type="OrthoDB" id="438431at2759"/>
<dbReference type="SUPFAM" id="SSF48452">
    <property type="entry name" value="TPR-like"/>
    <property type="match status" value="1"/>
</dbReference>